<dbReference type="Gene3D" id="3.20.20.80">
    <property type="entry name" value="Glycosidases"/>
    <property type="match status" value="1"/>
</dbReference>
<evidence type="ECO:0000256" key="1">
    <source>
        <dbReference type="ARBA" id="ARBA00010838"/>
    </source>
</evidence>
<comment type="caution">
    <text evidence="3">The sequence shown here is derived from an EMBL/GenBank/DDBJ whole genome shotgun (WGS) entry which is preliminary data.</text>
</comment>
<comment type="similarity">
    <text evidence="1 2">Belongs to the glycosyl hydrolase 1 family.</text>
</comment>
<sequence length="587" mass="66517">MAPRPLRVCAAAALVAVLLYAAASITLLPYLLLPHRPLPVSSSHSDDEVLTDFFTCVPGSNHPCAGNESSFFFGLATAPAHVEDTLDDTWLQFARHTHRPVAAWHTVPLPHERLRFWSDPDSELRFVKESGASVFRLGIDWGRVVPTEPLNGTPSAVDHEAVNGYFRILQMVRTHRLHIMVTLFHHSLPKWAIPYGGWVAPRTITYFVEFAAFVRESFGHLVDYWVTFNEPHIFVLSSHCLGTWPPGRKLSGLNSLLCYSRIGAFGRAMDAIIEAHKLAYRALHEEGKKEDDAPVGVAHHVGVIRPYSVLDVPIVLMARWLTQYHWIDHIRDHLDFCGLNYYGQEVLSSAGLMLDNDEEYSEAGRGVYPDGLYEILLAFHKRYKDASPGRAPFRYIITENGIADARDILRKPYLVEHLLALSAAMSVGVPVDGYLHWTVSDNWEWADGYCPKFGLIDVDRAQNLTRRARSSFYLYQQIAKSGVITGEQRQVAWHALQREVKEGGFRPFCRKADHFGRMWADGLDTPITRPLSERDWRLGHYQIHGFPKYAARSLKVAEMLLFDLVNFLFGGFYGNISWPSELRVGEL</sequence>
<evidence type="ECO:0000256" key="2">
    <source>
        <dbReference type="RuleBase" id="RU003690"/>
    </source>
</evidence>
<dbReference type="OrthoDB" id="65569at2759"/>
<evidence type="ECO:0000313" key="3">
    <source>
        <dbReference type="EMBL" id="KAI5081433.1"/>
    </source>
</evidence>
<accession>A0A9D4V875</accession>
<dbReference type="InterPro" id="IPR001360">
    <property type="entry name" value="Glyco_hydro_1"/>
</dbReference>
<reference evidence="3" key="1">
    <citation type="submission" date="2021-01" db="EMBL/GenBank/DDBJ databases">
        <title>Adiantum capillus-veneris genome.</title>
        <authorList>
            <person name="Fang Y."/>
            <person name="Liao Q."/>
        </authorList>
    </citation>
    <scope>NUCLEOTIDE SEQUENCE</scope>
    <source>
        <strain evidence="3">H3</strain>
        <tissue evidence="3">Leaf</tissue>
    </source>
</reference>
<keyword evidence="4" id="KW-1185">Reference proteome</keyword>
<dbReference type="PANTHER" id="PTHR10353">
    <property type="entry name" value="GLYCOSYL HYDROLASE"/>
    <property type="match status" value="1"/>
</dbReference>
<dbReference type="Proteomes" id="UP000886520">
    <property type="component" value="Chromosome 4"/>
</dbReference>
<dbReference type="AlphaFoldDB" id="A0A9D4V875"/>
<dbReference type="Pfam" id="PF00232">
    <property type="entry name" value="Glyco_hydro_1"/>
    <property type="match status" value="2"/>
</dbReference>
<dbReference type="PRINTS" id="PR00131">
    <property type="entry name" value="GLHYDRLASE1"/>
</dbReference>
<dbReference type="PANTHER" id="PTHR10353:SF316">
    <property type="entry name" value="GLYCOSIDE HYDROLASE FAMILY 1 PROTEIN"/>
    <property type="match status" value="1"/>
</dbReference>
<dbReference type="SUPFAM" id="SSF51445">
    <property type="entry name" value="(Trans)glycosidases"/>
    <property type="match status" value="1"/>
</dbReference>
<organism evidence="3 4">
    <name type="scientific">Adiantum capillus-veneris</name>
    <name type="common">Maidenhair fern</name>
    <dbReference type="NCBI Taxonomy" id="13818"/>
    <lineage>
        <taxon>Eukaryota</taxon>
        <taxon>Viridiplantae</taxon>
        <taxon>Streptophyta</taxon>
        <taxon>Embryophyta</taxon>
        <taxon>Tracheophyta</taxon>
        <taxon>Polypodiopsida</taxon>
        <taxon>Polypodiidae</taxon>
        <taxon>Polypodiales</taxon>
        <taxon>Pteridineae</taxon>
        <taxon>Pteridaceae</taxon>
        <taxon>Vittarioideae</taxon>
        <taxon>Adiantum</taxon>
    </lineage>
</organism>
<protein>
    <recommendedName>
        <fullName evidence="5">Beta-glucosidase</fullName>
    </recommendedName>
</protein>
<dbReference type="InterPro" id="IPR017853">
    <property type="entry name" value="GH"/>
</dbReference>
<evidence type="ECO:0000313" key="4">
    <source>
        <dbReference type="Proteomes" id="UP000886520"/>
    </source>
</evidence>
<dbReference type="GO" id="GO:0008422">
    <property type="term" value="F:beta-glucosidase activity"/>
    <property type="evidence" value="ECO:0007669"/>
    <property type="project" value="TreeGrafter"/>
</dbReference>
<name>A0A9D4V875_ADICA</name>
<dbReference type="GO" id="GO:0005975">
    <property type="term" value="P:carbohydrate metabolic process"/>
    <property type="evidence" value="ECO:0007669"/>
    <property type="project" value="InterPro"/>
</dbReference>
<gene>
    <name evidence="3" type="ORF">GOP47_0004616</name>
</gene>
<dbReference type="EMBL" id="JABFUD020000004">
    <property type="protein sequence ID" value="KAI5081433.1"/>
    <property type="molecule type" value="Genomic_DNA"/>
</dbReference>
<evidence type="ECO:0008006" key="5">
    <source>
        <dbReference type="Google" id="ProtNLM"/>
    </source>
</evidence>
<proteinExistence type="inferred from homology"/>